<comment type="caution">
    <text evidence="2">The sequence shown here is derived from an EMBL/GenBank/DDBJ whole genome shotgun (WGS) entry which is preliminary data.</text>
</comment>
<evidence type="ECO:0000256" key="1">
    <source>
        <dbReference type="SAM" id="Phobius"/>
    </source>
</evidence>
<keyword evidence="1" id="KW-0812">Transmembrane</keyword>
<reference evidence="2" key="1">
    <citation type="submission" date="2023-07" db="EMBL/GenBank/DDBJ databases">
        <title>Two novel species in the genus Flavivirga.</title>
        <authorList>
            <person name="Kwon K."/>
        </authorList>
    </citation>
    <scope>NUCLEOTIDE SEQUENCE</scope>
    <source>
        <strain evidence="2">KACC 14158</strain>
    </source>
</reference>
<evidence type="ECO:0000313" key="2">
    <source>
        <dbReference type="EMBL" id="MDO5972797.1"/>
    </source>
</evidence>
<dbReference type="InterPro" id="IPR011990">
    <property type="entry name" value="TPR-like_helical_dom_sf"/>
</dbReference>
<keyword evidence="3" id="KW-1185">Reference proteome</keyword>
<gene>
    <name evidence="2" type="ORF">Q4Q40_01260</name>
</gene>
<keyword evidence="1" id="KW-1133">Transmembrane helix</keyword>
<evidence type="ECO:0000313" key="3">
    <source>
        <dbReference type="Proteomes" id="UP001176806"/>
    </source>
</evidence>
<dbReference type="Gene3D" id="1.25.40.10">
    <property type="entry name" value="Tetratricopeptide repeat domain"/>
    <property type="match status" value="1"/>
</dbReference>
<evidence type="ECO:0008006" key="4">
    <source>
        <dbReference type="Google" id="ProtNLM"/>
    </source>
</evidence>
<protein>
    <recommendedName>
        <fullName evidence="4">Tetratricopeptide repeat protein</fullName>
    </recommendedName>
</protein>
<dbReference type="SUPFAM" id="SSF48452">
    <property type="entry name" value="TPR-like"/>
    <property type="match status" value="1"/>
</dbReference>
<keyword evidence="1" id="KW-0472">Membrane</keyword>
<dbReference type="EMBL" id="JAUOEL010000001">
    <property type="protein sequence ID" value="MDO5972797.1"/>
    <property type="molecule type" value="Genomic_DNA"/>
</dbReference>
<feature type="transmembrane region" description="Helical" evidence="1">
    <location>
        <begin position="38"/>
        <end position="57"/>
    </location>
</feature>
<accession>A0ABT8WI11</accession>
<dbReference type="RefSeq" id="WP_303299857.1">
    <property type="nucleotide sequence ID" value="NZ_BAABDA010000042.1"/>
</dbReference>
<sequence length="163" mass="19010">MSSKIPIVRQTAWISIVPHLMVMGLIMLIWYQFNKTEFILYGAITYLIISQLLRRVIAKEHKAGMLKVKLEKFEEAIPLFKNSYEFFKRNDWIDKYRFLTLLSSGRMTYKEMALINIAFCYGQSGNGKLSKEYYERALNEYPKSGMAKAGLRLLNSISDSQDK</sequence>
<proteinExistence type="predicted"/>
<name>A0ABT8WI11_9FLAO</name>
<organism evidence="2 3">
    <name type="scientific">Flavivirga jejuensis</name>
    <dbReference type="NCBI Taxonomy" id="870487"/>
    <lineage>
        <taxon>Bacteria</taxon>
        <taxon>Pseudomonadati</taxon>
        <taxon>Bacteroidota</taxon>
        <taxon>Flavobacteriia</taxon>
        <taxon>Flavobacteriales</taxon>
        <taxon>Flavobacteriaceae</taxon>
        <taxon>Flavivirga</taxon>
    </lineage>
</organism>
<dbReference type="Proteomes" id="UP001176806">
    <property type="component" value="Unassembled WGS sequence"/>
</dbReference>
<feature type="transmembrane region" description="Helical" evidence="1">
    <location>
        <begin position="12"/>
        <end position="32"/>
    </location>
</feature>